<name>V2YJS7_MONRO</name>
<dbReference type="AlphaFoldDB" id="V2YJS7"/>
<dbReference type="Proteomes" id="UP000017559">
    <property type="component" value="Unassembled WGS sequence"/>
</dbReference>
<sequence>MHGEELGSKTEQCKIKYTDMRRKMVRGFTGALVVAGISLYVAKRIIDNRRRIDLEAYRSLQKSRSKDVQEPFSTKSSP</sequence>
<feature type="transmembrane region" description="Helical" evidence="1">
    <location>
        <begin position="24"/>
        <end position="42"/>
    </location>
</feature>
<evidence type="ECO:0000313" key="2">
    <source>
        <dbReference type="EMBL" id="ESK91949.1"/>
    </source>
</evidence>
<keyword evidence="1" id="KW-1133">Transmembrane helix</keyword>
<reference evidence="2 3" key="1">
    <citation type="journal article" date="2014" name="BMC Genomics">
        <title>Genome and secretome analysis of the hemibiotrophic fungal pathogen, Moniliophthora roreri, which causes frosty pod rot disease of cacao: mechanisms of the biotrophic and necrotrophic phases.</title>
        <authorList>
            <person name="Meinhardt L.W."/>
            <person name="Costa G.G.L."/>
            <person name="Thomazella D.P.T."/>
            <person name="Teixeira P.J.P.L."/>
            <person name="Carazzolle M.F."/>
            <person name="Schuster S.C."/>
            <person name="Carlson J.E."/>
            <person name="Guiltinan M.J."/>
            <person name="Mieczkowski P."/>
            <person name="Farmer A."/>
            <person name="Ramaraj T."/>
            <person name="Crozier J."/>
            <person name="Davis R.E."/>
            <person name="Shao J."/>
            <person name="Melnick R.L."/>
            <person name="Pereira G.A.G."/>
            <person name="Bailey B.A."/>
        </authorList>
    </citation>
    <scope>NUCLEOTIDE SEQUENCE [LARGE SCALE GENOMIC DNA]</scope>
    <source>
        <strain evidence="2 3">MCA 2997</strain>
    </source>
</reference>
<accession>V2YJS7</accession>
<gene>
    <name evidence="2" type="ORF">Moror_10375</name>
</gene>
<evidence type="ECO:0000256" key="1">
    <source>
        <dbReference type="SAM" id="Phobius"/>
    </source>
</evidence>
<dbReference type="EMBL" id="AWSO01000307">
    <property type="protein sequence ID" value="ESK91949.1"/>
    <property type="molecule type" value="Genomic_DNA"/>
</dbReference>
<evidence type="ECO:0000313" key="3">
    <source>
        <dbReference type="Proteomes" id="UP000017559"/>
    </source>
</evidence>
<proteinExistence type="predicted"/>
<keyword evidence="1" id="KW-0472">Membrane</keyword>
<protein>
    <submittedName>
        <fullName evidence="2">Uncharacterized protein</fullName>
    </submittedName>
</protein>
<organism evidence="2 3">
    <name type="scientific">Moniliophthora roreri (strain MCA 2997)</name>
    <name type="common">Cocoa frosty pod rot fungus</name>
    <name type="synonym">Crinipellis roreri</name>
    <dbReference type="NCBI Taxonomy" id="1381753"/>
    <lineage>
        <taxon>Eukaryota</taxon>
        <taxon>Fungi</taxon>
        <taxon>Dikarya</taxon>
        <taxon>Basidiomycota</taxon>
        <taxon>Agaricomycotina</taxon>
        <taxon>Agaricomycetes</taxon>
        <taxon>Agaricomycetidae</taxon>
        <taxon>Agaricales</taxon>
        <taxon>Marasmiineae</taxon>
        <taxon>Marasmiaceae</taxon>
        <taxon>Moniliophthora</taxon>
    </lineage>
</organism>
<dbReference type="OrthoDB" id="3068460at2759"/>
<comment type="caution">
    <text evidence="2">The sequence shown here is derived from an EMBL/GenBank/DDBJ whole genome shotgun (WGS) entry which is preliminary data.</text>
</comment>
<dbReference type="KEGG" id="mrr:Moror_10375"/>
<dbReference type="HOGENOM" id="CLU_2622565_0_0_1"/>
<keyword evidence="1" id="KW-0812">Transmembrane</keyword>
<keyword evidence="3" id="KW-1185">Reference proteome</keyword>